<dbReference type="PANTHER" id="PTHR42945:SF9">
    <property type="entry name" value="HISTIDINE BIOSYNTHESIS BIFUNCTIONAL PROTEIN HISIE"/>
    <property type="match status" value="1"/>
</dbReference>
<keyword evidence="4 10" id="KW-0963">Cytoplasm</keyword>
<proteinExistence type="inferred from homology"/>
<gene>
    <name evidence="10 11" type="primary">hisE</name>
    <name evidence="11" type="ORF">IAB89_04185</name>
</gene>
<evidence type="ECO:0000256" key="9">
    <source>
        <dbReference type="ARBA" id="ARBA00023102"/>
    </source>
</evidence>
<dbReference type="AlphaFoldDB" id="A0A9D1ALX6"/>
<dbReference type="FunFam" id="1.10.287.1080:FF:000002">
    <property type="entry name" value="Histidine biosynthesis bifunctional protein HisIE"/>
    <property type="match status" value="1"/>
</dbReference>
<evidence type="ECO:0000256" key="10">
    <source>
        <dbReference type="HAMAP-Rule" id="MF_01020"/>
    </source>
</evidence>
<sequence length="108" mass="12378">MNDALKHLYDTILSRKGEQREGSYTCYLFEKGTDKILKKCGEECSEVIIAAKNGDNHETVLEISDLLYHLMVLMVNEGISLDDVEQELEKRSEKTGNLKQFHQVDKNT</sequence>
<dbReference type="Gene3D" id="1.10.287.1080">
    <property type="entry name" value="MazG-like"/>
    <property type="match status" value="1"/>
</dbReference>
<dbReference type="InterPro" id="IPR021130">
    <property type="entry name" value="PRib-ATP_PPHydrolase-like"/>
</dbReference>
<evidence type="ECO:0000256" key="7">
    <source>
        <dbReference type="ARBA" id="ARBA00022801"/>
    </source>
</evidence>
<dbReference type="GO" id="GO:0005524">
    <property type="term" value="F:ATP binding"/>
    <property type="evidence" value="ECO:0007669"/>
    <property type="project" value="UniProtKB-KW"/>
</dbReference>
<keyword evidence="5 10" id="KW-0028">Amino-acid biosynthesis</keyword>
<dbReference type="CDD" id="cd11534">
    <property type="entry name" value="NTP-PPase_HisIE_like"/>
    <property type="match status" value="1"/>
</dbReference>
<dbReference type="GO" id="GO:0005737">
    <property type="term" value="C:cytoplasm"/>
    <property type="evidence" value="ECO:0007669"/>
    <property type="project" value="UniProtKB-SubCell"/>
</dbReference>
<name>A0A9D1ALX6_9FIRM</name>
<accession>A0A9D1ALX6</accession>
<dbReference type="SUPFAM" id="SSF101386">
    <property type="entry name" value="all-alpha NTP pyrophosphatases"/>
    <property type="match status" value="1"/>
</dbReference>
<dbReference type="InterPro" id="IPR008179">
    <property type="entry name" value="HisE"/>
</dbReference>
<protein>
    <recommendedName>
        <fullName evidence="10">Phosphoribosyl-ATP pyrophosphatase</fullName>
        <shortName evidence="10">PRA-PH</shortName>
        <ecNumber evidence="10">3.6.1.31</ecNumber>
    </recommendedName>
</protein>
<evidence type="ECO:0000313" key="12">
    <source>
        <dbReference type="Proteomes" id="UP000824242"/>
    </source>
</evidence>
<dbReference type="HAMAP" id="MF_01020">
    <property type="entry name" value="HisE"/>
    <property type="match status" value="1"/>
</dbReference>
<keyword evidence="7 10" id="KW-0378">Hydrolase</keyword>
<comment type="similarity">
    <text evidence="10">Belongs to the PRA-PH family.</text>
</comment>
<dbReference type="PANTHER" id="PTHR42945">
    <property type="entry name" value="HISTIDINE BIOSYNTHESIS BIFUNCTIONAL PROTEIN"/>
    <property type="match status" value="1"/>
</dbReference>
<evidence type="ECO:0000256" key="2">
    <source>
        <dbReference type="ARBA" id="ARBA00004496"/>
    </source>
</evidence>
<dbReference type="EC" id="3.6.1.31" evidence="10"/>
<evidence type="ECO:0000256" key="1">
    <source>
        <dbReference type="ARBA" id="ARBA00001460"/>
    </source>
</evidence>
<dbReference type="NCBIfam" id="TIGR03188">
    <property type="entry name" value="histidine_hisI"/>
    <property type="match status" value="1"/>
</dbReference>
<evidence type="ECO:0000256" key="6">
    <source>
        <dbReference type="ARBA" id="ARBA00022741"/>
    </source>
</evidence>
<dbReference type="Pfam" id="PF01503">
    <property type="entry name" value="PRA-PH"/>
    <property type="match status" value="1"/>
</dbReference>
<dbReference type="GO" id="GO:0000105">
    <property type="term" value="P:L-histidine biosynthetic process"/>
    <property type="evidence" value="ECO:0007669"/>
    <property type="project" value="UniProtKB-UniRule"/>
</dbReference>
<reference evidence="11" key="2">
    <citation type="journal article" date="2021" name="PeerJ">
        <title>Extensive microbial diversity within the chicken gut microbiome revealed by metagenomics and culture.</title>
        <authorList>
            <person name="Gilroy R."/>
            <person name="Ravi A."/>
            <person name="Getino M."/>
            <person name="Pursley I."/>
            <person name="Horton D.L."/>
            <person name="Alikhan N.F."/>
            <person name="Baker D."/>
            <person name="Gharbi K."/>
            <person name="Hall N."/>
            <person name="Watson M."/>
            <person name="Adriaenssens E.M."/>
            <person name="Foster-Nyarko E."/>
            <person name="Jarju S."/>
            <person name="Secka A."/>
            <person name="Antonio M."/>
            <person name="Oren A."/>
            <person name="Chaudhuri R.R."/>
            <person name="La Ragione R."/>
            <person name="Hildebrand F."/>
            <person name="Pallen M.J."/>
        </authorList>
    </citation>
    <scope>NUCLEOTIDE SEQUENCE</scope>
    <source>
        <strain evidence="11">ChiSxjej1B13-7958</strain>
    </source>
</reference>
<keyword evidence="8 10" id="KW-0067">ATP-binding</keyword>
<evidence type="ECO:0000313" key="11">
    <source>
        <dbReference type="EMBL" id="HIR46849.1"/>
    </source>
</evidence>
<comment type="pathway">
    <text evidence="3 10">Amino-acid biosynthesis; L-histidine biosynthesis; L-histidine from 5-phospho-alpha-D-ribose 1-diphosphate: step 2/9.</text>
</comment>
<evidence type="ECO:0000256" key="8">
    <source>
        <dbReference type="ARBA" id="ARBA00022840"/>
    </source>
</evidence>
<comment type="caution">
    <text evidence="11">The sequence shown here is derived from an EMBL/GenBank/DDBJ whole genome shotgun (WGS) entry which is preliminary data.</text>
</comment>
<dbReference type="GO" id="GO:0004636">
    <property type="term" value="F:phosphoribosyl-ATP diphosphatase activity"/>
    <property type="evidence" value="ECO:0007669"/>
    <property type="project" value="UniProtKB-UniRule"/>
</dbReference>
<comment type="catalytic activity">
    <reaction evidence="1 10">
        <text>1-(5-phospho-beta-D-ribosyl)-ATP + H2O = 1-(5-phospho-beta-D-ribosyl)-5'-AMP + diphosphate + H(+)</text>
        <dbReference type="Rhea" id="RHEA:22828"/>
        <dbReference type="ChEBI" id="CHEBI:15377"/>
        <dbReference type="ChEBI" id="CHEBI:15378"/>
        <dbReference type="ChEBI" id="CHEBI:33019"/>
        <dbReference type="ChEBI" id="CHEBI:59457"/>
        <dbReference type="ChEBI" id="CHEBI:73183"/>
        <dbReference type="EC" id="3.6.1.31"/>
    </reaction>
</comment>
<reference evidence="11" key="1">
    <citation type="submission" date="2020-10" db="EMBL/GenBank/DDBJ databases">
        <authorList>
            <person name="Gilroy R."/>
        </authorList>
    </citation>
    <scope>NUCLEOTIDE SEQUENCE</scope>
    <source>
        <strain evidence="11">ChiSxjej1B13-7958</strain>
    </source>
</reference>
<evidence type="ECO:0000256" key="4">
    <source>
        <dbReference type="ARBA" id="ARBA00022490"/>
    </source>
</evidence>
<evidence type="ECO:0000256" key="5">
    <source>
        <dbReference type="ARBA" id="ARBA00022605"/>
    </source>
</evidence>
<dbReference type="Proteomes" id="UP000824242">
    <property type="component" value="Unassembled WGS sequence"/>
</dbReference>
<dbReference type="NCBIfam" id="NF001611">
    <property type="entry name" value="PRK00400.1-3"/>
    <property type="match status" value="1"/>
</dbReference>
<organism evidence="11 12">
    <name type="scientific">Candidatus Caccousia avicola</name>
    <dbReference type="NCBI Taxonomy" id="2840721"/>
    <lineage>
        <taxon>Bacteria</taxon>
        <taxon>Bacillati</taxon>
        <taxon>Bacillota</taxon>
        <taxon>Clostridia</taxon>
        <taxon>Eubacteriales</taxon>
        <taxon>Oscillospiraceae</taxon>
        <taxon>Oscillospiraceae incertae sedis</taxon>
        <taxon>Candidatus Caccousia</taxon>
    </lineage>
</organism>
<comment type="subcellular location">
    <subcellularLocation>
        <location evidence="2 10">Cytoplasm</location>
    </subcellularLocation>
</comment>
<keyword evidence="9 10" id="KW-0368">Histidine biosynthesis</keyword>
<evidence type="ECO:0000256" key="3">
    <source>
        <dbReference type="ARBA" id="ARBA00005204"/>
    </source>
</evidence>
<keyword evidence="6 10" id="KW-0547">Nucleotide-binding</keyword>
<dbReference type="EMBL" id="DVGZ01000041">
    <property type="protein sequence ID" value="HIR46849.1"/>
    <property type="molecule type" value="Genomic_DNA"/>
</dbReference>